<dbReference type="AlphaFoldDB" id="F4C691"/>
<dbReference type="HOGENOM" id="CLU_3122786_0_0_10"/>
<evidence type="ECO:0000313" key="1">
    <source>
        <dbReference type="EMBL" id="ADZ81053.1"/>
    </source>
</evidence>
<protein>
    <submittedName>
        <fullName evidence="1">Uncharacterized protein</fullName>
    </submittedName>
</protein>
<sequence>MANSAYYSVLKVVSNAHLPKTQNDFSNKDKEFLIKNIKSIKLVYYILPLY</sequence>
<proteinExistence type="predicted"/>
<gene>
    <name evidence="1" type="ordered locus">Sph21_4536</name>
</gene>
<name>F4C691_SPHS2</name>
<reference evidence="1" key="1">
    <citation type="submission" date="2011-03" db="EMBL/GenBank/DDBJ databases">
        <title>Complete sequence of Sphingobacterium sp. 21.</title>
        <authorList>
            <consortium name="US DOE Joint Genome Institute"/>
            <person name="Lucas S."/>
            <person name="Copeland A."/>
            <person name="Lapidus A."/>
            <person name="Cheng J.-F."/>
            <person name="Goodwin L."/>
            <person name="Pitluck S."/>
            <person name="Davenport K."/>
            <person name="Detter J.C."/>
            <person name="Han C."/>
            <person name="Tapia R."/>
            <person name="Land M."/>
            <person name="Hauser L."/>
            <person name="Kyrpides N."/>
            <person name="Ivanova N."/>
            <person name="Ovchinnikova G."/>
            <person name="Pagani I."/>
            <person name="Siebers A.K."/>
            <person name="Allgaier M."/>
            <person name="Thelen M.P."/>
            <person name="Hugenholtz P."/>
            <person name="Woyke T."/>
        </authorList>
    </citation>
    <scope>NUCLEOTIDE SEQUENCE</scope>
    <source>
        <strain evidence="1">21</strain>
    </source>
</reference>
<organism evidence="1">
    <name type="scientific">Sphingobacterium sp. (strain 21)</name>
    <dbReference type="NCBI Taxonomy" id="743722"/>
    <lineage>
        <taxon>Bacteria</taxon>
        <taxon>Pseudomonadati</taxon>
        <taxon>Bacteroidota</taxon>
        <taxon>Sphingobacteriia</taxon>
        <taxon>Sphingobacteriales</taxon>
        <taxon>Sphingobacteriaceae</taxon>
        <taxon>Sphingobacterium</taxon>
    </lineage>
</organism>
<dbReference type="EMBL" id="CP002584">
    <property type="protein sequence ID" value="ADZ81053.1"/>
    <property type="molecule type" value="Genomic_DNA"/>
</dbReference>
<dbReference type="KEGG" id="shg:Sph21_4536"/>
<accession>F4C691</accession>